<dbReference type="AlphaFoldDB" id="R7MZD0"/>
<dbReference type="Proteomes" id="UP000017908">
    <property type="component" value="Unassembled WGS sequence"/>
</dbReference>
<gene>
    <name evidence="1" type="ORF">BN715_01944</name>
</gene>
<organism evidence="1 2">
    <name type="scientific">Megasphaera elsdenii CAG:570</name>
    <dbReference type="NCBI Taxonomy" id="1263087"/>
    <lineage>
        <taxon>Bacteria</taxon>
        <taxon>Bacillati</taxon>
        <taxon>Bacillota</taxon>
        <taxon>Negativicutes</taxon>
        <taxon>Veillonellales</taxon>
        <taxon>Veillonellaceae</taxon>
        <taxon>Megasphaera</taxon>
    </lineage>
</organism>
<evidence type="ECO:0000313" key="1">
    <source>
        <dbReference type="EMBL" id="CDF05691.1"/>
    </source>
</evidence>
<proteinExistence type="predicted"/>
<dbReference type="SUPFAM" id="SSF143880">
    <property type="entry name" value="NE0471 N-terminal domain-like"/>
    <property type="match status" value="1"/>
</dbReference>
<dbReference type="InterPro" id="IPR036782">
    <property type="entry name" value="NE0471-like_N"/>
</dbReference>
<comment type="caution">
    <text evidence="1">The sequence shown here is derived from an EMBL/GenBank/DDBJ whole genome shotgun (WGS) entry which is preliminary data.</text>
</comment>
<protein>
    <submittedName>
        <fullName evidence="1">PF10387 family protein</fullName>
    </submittedName>
</protein>
<dbReference type="Gene3D" id="3.30.2020.10">
    <property type="entry name" value="NE0471-like N-terminal domain"/>
    <property type="match status" value="1"/>
</dbReference>
<dbReference type="EMBL" id="CBKE010000332">
    <property type="protein sequence ID" value="CDF05691.1"/>
    <property type="molecule type" value="Genomic_DNA"/>
</dbReference>
<reference evidence="1" key="1">
    <citation type="submission" date="2012-11" db="EMBL/GenBank/DDBJ databases">
        <title>Dependencies among metagenomic species, viruses, plasmids and units of genetic variation.</title>
        <authorList>
            <person name="Nielsen H.B."/>
            <person name="Almeida M."/>
            <person name="Juncker A.S."/>
            <person name="Rasmussen S."/>
            <person name="Li J."/>
            <person name="Sunagawa S."/>
            <person name="Plichta D."/>
            <person name="Gautier L."/>
            <person name="Le Chatelier E."/>
            <person name="Peletier E."/>
            <person name="Bonde I."/>
            <person name="Nielsen T."/>
            <person name="Manichanh C."/>
            <person name="Arumugam M."/>
            <person name="Batto J."/>
            <person name="Santos M.B.Q.D."/>
            <person name="Blom N."/>
            <person name="Borruel N."/>
            <person name="Burgdorf K.S."/>
            <person name="Boumezbeur F."/>
            <person name="Casellas F."/>
            <person name="Dore J."/>
            <person name="Guarner F."/>
            <person name="Hansen T."/>
            <person name="Hildebrand F."/>
            <person name="Kaas R.S."/>
            <person name="Kennedy S."/>
            <person name="Kristiansen K."/>
            <person name="Kultima J.R."/>
            <person name="Leonard P."/>
            <person name="Levenez F."/>
            <person name="Lund O."/>
            <person name="Moumen B."/>
            <person name="Le Paslier D."/>
            <person name="Pons N."/>
            <person name="Pedersen O."/>
            <person name="Prifti E."/>
            <person name="Qin J."/>
            <person name="Raes J."/>
            <person name="Tap J."/>
            <person name="Tims S."/>
            <person name="Ussery D.W."/>
            <person name="Yamada T."/>
            <person name="MetaHit consortium"/>
            <person name="Renault P."/>
            <person name="Sicheritz-Ponten T."/>
            <person name="Bork P."/>
            <person name="Wang J."/>
            <person name="Brunak S."/>
            <person name="Ehrlich S.D."/>
        </authorList>
    </citation>
    <scope>NUCLEOTIDE SEQUENCE [LARGE SCALE GENOMIC DNA]</scope>
</reference>
<name>R7MZD0_MEGEL</name>
<sequence length="47" mass="5491">MDNFIPEVLQVITVEGYSIFVYFNDGTVRQYDASQLITQPSVFQKWC</sequence>
<accession>R7MZD0</accession>
<evidence type="ECO:0000313" key="2">
    <source>
        <dbReference type="Proteomes" id="UP000017908"/>
    </source>
</evidence>